<comment type="subunit">
    <text evidence="2">Interacts with EME1.</text>
</comment>
<dbReference type="GO" id="GO:0008821">
    <property type="term" value="F:crossover junction DNA endonuclease activity"/>
    <property type="evidence" value="ECO:0007669"/>
    <property type="project" value="UniProtKB-UniRule"/>
</dbReference>
<dbReference type="STRING" id="4555.K3XQ25"/>
<comment type="subcellular location">
    <subcellularLocation>
        <location evidence="2">Nucleus</location>
    </subcellularLocation>
</comment>
<evidence type="ECO:0000256" key="2">
    <source>
        <dbReference type="RuleBase" id="RU369042"/>
    </source>
</evidence>
<comment type="similarity">
    <text evidence="2">Belongs to the XPF family.</text>
</comment>
<dbReference type="EMBL" id="AGNK02003459">
    <property type="status" value="NOT_ANNOTATED_CDS"/>
    <property type="molecule type" value="Genomic_DNA"/>
</dbReference>
<proteinExistence type="inferred from homology"/>
<feature type="domain" description="ERCC4" evidence="4">
    <location>
        <begin position="123"/>
        <end position="172"/>
    </location>
</feature>
<keyword evidence="2" id="KW-0234">DNA repair</keyword>
<keyword evidence="1 2" id="KW-0378">Hydrolase</keyword>
<organism evidence="5 6">
    <name type="scientific">Setaria italica</name>
    <name type="common">Foxtail millet</name>
    <name type="synonym">Panicum italicum</name>
    <dbReference type="NCBI Taxonomy" id="4555"/>
    <lineage>
        <taxon>Eukaryota</taxon>
        <taxon>Viridiplantae</taxon>
        <taxon>Streptophyta</taxon>
        <taxon>Embryophyta</taxon>
        <taxon>Tracheophyta</taxon>
        <taxon>Spermatophyta</taxon>
        <taxon>Magnoliopsida</taxon>
        <taxon>Liliopsida</taxon>
        <taxon>Poales</taxon>
        <taxon>Poaceae</taxon>
        <taxon>PACMAD clade</taxon>
        <taxon>Panicoideae</taxon>
        <taxon>Panicodae</taxon>
        <taxon>Paniceae</taxon>
        <taxon>Cenchrinae</taxon>
        <taxon>Setaria</taxon>
    </lineage>
</organism>
<dbReference type="PANTHER" id="PTHR13451:SF12">
    <property type="entry name" value="CROSSOVER JUNCTION ENDONUCLEASE MUS81"/>
    <property type="match status" value="1"/>
</dbReference>
<dbReference type="InterPro" id="IPR011335">
    <property type="entry name" value="Restrct_endonuc-II-like"/>
</dbReference>
<feature type="region of interest" description="Disordered" evidence="3">
    <location>
        <begin position="96"/>
        <end position="122"/>
    </location>
</feature>
<dbReference type="GO" id="GO:0046872">
    <property type="term" value="F:metal ion binding"/>
    <property type="evidence" value="ECO:0007669"/>
    <property type="project" value="UniProtKB-UniRule"/>
</dbReference>
<dbReference type="InterPro" id="IPR006166">
    <property type="entry name" value="ERCC4_domain"/>
</dbReference>
<dbReference type="GO" id="GO:0048476">
    <property type="term" value="C:Holliday junction resolvase complex"/>
    <property type="evidence" value="ECO:0007669"/>
    <property type="project" value="UniProtKB-UniRule"/>
</dbReference>
<evidence type="ECO:0000313" key="5">
    <source>
        <dbReference type="EnsemblPlants" id="KQL08578"/>
    </source>
</evidence>
<comment type="function">
    <text evidence="2">Interacts with EME1 to form a DNA structure-specific endonuclease with substrate preference for branched DNA structures with a 5'-end at the branch nick. Typical substrates include 3'-flap structures, D-loops, replication forks and nicked Holliday junctions. May be required in mitosis for the processing of stalled or collapsed replication fork intermediates. May be required in meiosis for the repair of meiosis-specific double strand breaks subsequent to single-end invasion (SEI).</text>
</comment>
<dbReference type="Gene3D" id="3.40.50.10130">
    <property type="match status" value="1"/>
</dbReference>
<evidence type="ECO:0000259" key="4">
    <source>
        <dbReference type="Pfam" id="PF02732"/>
    </source>
</evidence>
<dbReference type="GO" id="GO:0005634">
    <property type="term" value="C:nucleus"/>
    <property type="evidence" value="ECO:0007669"/>
    <property type="project" value="UniProtKB-SubCell"/>
</dbReference>
<name>K3XQ25_SETIT</name>
<dbReference type="SUPFAM" id="SSF52980">
    <property type="entry name" value="Restriction endonuclease-like"/>
    <property type="match status" value="1"/>
</dbReference>
<keyword evidence="6" id="KW-1185">Reference proteome</keyword>
<evidence type="ECO:0000313" key="6">
    <source>
        <dbReference type="Proteomes" id="UP000004995"/>
    </source>
</evidence>
<keyword evidence="2" id="KW-0539">Nucleus</keyword>
<dbReference type="InterPro" id="IPR027421">
    <property type="entry name" value="DNA_pol_lamdba_lyase_dom_sf"/>
</dbReference>
<reference evidence="6" key="1">
    <citation type="journal article" date="2012" name="Nat. Biotechnol.">
        <title>Reference genome sequence of the model plant Setaria.</title>
        <authorList>
            <person name="Bennetzen J.L."/>
            <person name="Schmutz J."/>
            <person name="Wang H."/>
            <person name="Percifield R."/>
            <person name="Hawkins J."/>
            <person name="Pontaroli A.C."/>
            <person name="Estep M."/>
            <person name="Feng L."/>
            <person name="Vaughn J.N."/>
            <person name="Grimwood J."/>
            <person name="Jenkins J."/>
            <person name="Barry K."/>
            <person name="Lindquist E."/>
            <person name="Hellsten U."/>
            <person name="Deshpande S."/>
            <person name="Wang X."/>
            <person name="Wu X."/>
            <person name="Mitros T."/>
            <person name="Triplett J."/>
            <person name="Yang X."/>
            <person name="Ye C.Y."/>
            <person name="Mauro-Herrera M."/>
            <person name="Wang L."/>
            <person name="Li P."/>
            <person name="Sharma M."/>
            <person name="Sharma R."/>
            <person name="Ronald P.C."/>
            <person name="Panaud O."/>
            <person name="Kellogg E.A."/>
            <person name="Brutnell T.P."/>
            <person name="Doust A.N."/>
            <person name="Tuskan G.A."/>
            <person name="Rokhsar D."/>
            <person name="Devos K.M."/>
        </authorList>
    </citation>
    <scope>NUCLEOTIDE SEQUENCE [LARGE SCALE GENOMIC DNA]</scope>
    <source>
        <strain evidence="6">cv. Yugu1</strain>
    </source>
</reference>
<dbReference type="InterPro" id="IPR033309">
    <property type="entry name" value="Mus81"/>
</dbReference>
<dbReference type="HOGENOM" id="CLU_1418539_0_0_1"/>
<reference evidence="5" key="2">
    <citation type="submission" date="2018-08" db="UniProtKB">
        <authorList>
            <consortium name="EnsemblPlants"/>
        </authorList>
    </citation>
    <scope>IDENTIFICATION</scope>
    <source>
        <strain evidence="5">Yugu1</strain>
    </source>
</reference>
<dbReference type="Gramene" id="KQL08578">
    <property type="protein sequence ID" value="KQL08578"/>
    <property type="gene ID" value="SETIT_004005mg"/>
</dbReference>
<dbReference type="GO" id="GO:0006308">
    <property type="term" value="P:DNA catabolic process"/>
    <property type="evidence" value="ECO:0007669"/>
    <property type="project" value="UniProtKB-UniRule"/>
</dbReference>
<dbReference type="Pfam" id="PF02732">
    <property type="entry name" value="ERCC4"/>
    <property type="match status" value="1"/>
</dbReference>
<feature type="compositionally biased region" description="Basic residues" evidence="3">
    <location>
        <begin position="104"/>
        <end position="117"/>
    </location>
</feature>
<evidence type="ECO:0000256" key="1">
    <source>
        <dbReference type="ARBA" id="ARBA00022801"/>
    </source>
</evidence>
<keyword evidence="2" id="KW-0255">Endonuclease</keyword>
<dbReference type="eggNOG" id="KOG2379">
    <property type="taxonomic scope" value="Eukaryota"/>
</dbReference>
<dbReference type="Proteomes" id="UP000004995">
    <property type="component" value="Unassembled WGS sequence"/>
</dbReference>
<keyword evidence="2" id="KW-0479">Metal-binding</keyword>
<keyword evidence="2" id="KW-0227">DNA damage</keyword>
<keyword evidence="2" id="KW-0460">Magnesium</keyword>
<keyword evidence="2" id="KW-0540">Nuclease</keyword>
<dbReference type="GO" id="GO:0000727">
    <property type="term" value="P:double-strand break repair via break-induced replication"/>
    <property type="evidence" value="ECO:0007669"/>
    <property type="project" value="UniProtKB-UniRule"/>
</dbReference>
<dbReference type="GO" id="GO:0003677">
    <property type="term" value="F:DNA binding"/>
    <property type="evidence" value="ECO:0007669"/>
    <property type="project" value="UniProtKB-UniRule"/>
</dbReference>
<comment type="cofactor">
    <cofactor evidence="2">
        <name>Mg(2+)</name>
        <dbReference type="ChEBI" id="CHEBI:18420"/>
    </cofactor>
</comment>
<dbReference type="EC" id="3.1.22.-" evidence="2"/>
<dbReference type="AlphaFoldDB" id="K3XQ25"/>
<dbReference type="PANTHER" id="PTHR13451">
    <property type="entry name" value="CLASS II CROSSOVER JUNCTION ENDONUCLEASE MUS81"/>
    <property type="match status" value="1"/>
</dbReference>
<accession>K3XQ25</accession>
<dbReference type="InParanoid" id="K3XQ25"/>
<keyword evidence="2" id="KW-0233">DNA recombination</keyword>
<dbReference type="SUPFAM" id="SSF47802">
    <property type="entry name" value="DNA polymerase beta, N-terminal domain-like"/>
    <property type="match status" value="1"/>
</dbReference>
<evidence type="ECO:0000256" key="3">
    <source>
        <dbReference type="SAM" id="MobiDB-lite"/>
    </source>
</evidence>
<dbReference type="EnsemblPlants" id="KQL08578">
    <property type="protein sequence ID" value="KQL08578"/>
    <property type="gene ID" value="SETIT_004005mg"/>
</dbReference>
<sequence length="192" mass="21813">MAPPAPMQHKVRLPENEEVARALHEKRLAMREQPAGFKEHLDRTFGKAYRNVCASTEPIRTLKEFSKIKGVGPWLIRCMKGFFAESSQDLSPTKCNVAGENGKKPRGPKRCVPKKKTAASGSPGDGIWIARHRKLLTEYVLDFIVERKNVADLASSIRDNRYKDQKSRLQSARICPTYDEFEGKCRDLQKKT</sequence>
<dbReference type="OMA" id="PGDGIWI"/>
<protein>
    <recommendedName>
        <fullName evidence="2">Crossover junction endonuclease MUS81</fullName>
        <ecNumber evidence="2">3.1.22.-</ecNumber>
    </recommendedName>
</protein>